<proteinExistence type="predicted"/>
<evidence type="ECO:0008006" key="3">
    <source>
        <dbReference type="Google" id="ProtNLM"/>
    </source>
</evidence>
<protein>
    <recommendedName>
        <fullName evidence="3">MULE transposase domain-containing protein</fullName>
    </recommendedName>
</protein>
<dbReference type="EMBL" id="JAENGZ010001745">
    <property type="protein sequence ID" value="KAG6946422.1"/>
    <property type="molecule type" value="Genomic_DNA"/>
</dbReference>
<evidence type="ECO:0000313" key="2">
    <source>
        <dbReference type="Proteomes" id="UP000688947"/>
    </source>
</evidence>
<comment type="caution">
    <text evidence="1">The sequence shown here is derived from an EMBL/GenBank/DDBJ whole genome shotgun (WGS) entry which is preliminary data.</text>
</comment>
<sequence length="201" mass="22656">MKPIIDLCARTMYDAAGNVTSSSDNVLIMCDTKYQDNALVPNLGTSSASSPFRIGLTCFTLLDKYITIQQGLGTLIMQSLTAVQLSFKILMCWFHVCQNVRDGVKRAALGPVTVDMIFRDLNSLQFVRDEQEFFFFLTKRATVRSSWRSASTFCSGFAAVANHIISQWILHPHCSCWQTYLTPAGVRQLITRLRSITRRLN</sequence>
<organism evidence="1 2">
    <name type="scientific">Phytophthora cactorum</name>
    <dbReference type="NCBI Taxonomy" id="29920"/>
    <lineage>
        <taxon>Eukaryota</taxon>
        <taxon>Sar</taxon>
        <taxon>Stramenopiles</taxon>
        <taxon>Oomycota</taxon>
        <taxon>Peronosporomycetes</taxon>
        <taxon>Peronosporales</taxon>
        <taxon>Peronosporaceae</taxon>
        <taxon>Phytophthora</taxon>
    </lineage>
</organism>
<name>A0A8T1TT44_9STRA</name>
<reference evidence="1" key="1">
    <citation type="submission" date="2021-01" db="EMBL/GenBank/DDBJ databases">
        <title>Phytophthora aleatoria, a newly-described species from Pinus radiata is distinct from Phytophthora cactorum isolates based on comparative genomics.</title>
        <authorList>
            <person name="Mcdougal R."/>
            <person name="Panda P."/>
            <person name="Williams N."/>
            <person name="Studholme D.J."/>
        </authorList>
    </citation>
    <scope>NUCLEOTIDE SEQUENCE</scope>
    <source>
        <strain evidence="1">NZFS 3830</strain>
    </source>
</reference>
<dbReference type="OrthoDB" id="128837at2759"/>
<evidence type="ECO:0000313" key="1">
    <source>
        <dbReference type="EMBL" id="KAG6946422.1"/>
    </source>
</evidence>
<dbReference type="AlphaFoldDB" id="A0A8T1TT44"/>
<accession>A0A8T1TT44</accession>
<gene>
    <name evidence="1" type="ORF">JG687_00016715</name>
</gene>
<dbReference type="Proteomes" id="UP000688947">
    <property type="component" value="Unassembled WGS sequence"/>
</dbReference>